<keyword evidence="6" id="KW-0044">Antibiotic</keyword>
<evidence type="ECO:0000313" key="8">
    <source>
        <dbReference type="EMBL" id="TRZ40702.1"/>
    </source>
</evidence>
<dbReference type="InterPro" id="IPR037146">
    <property type="entry name" value="Colicin/pyocin_DNase_dom_sf"/>
</dbReference>
<dbReference type="EMBL" id="RIBP01000001">
    <property type="protein sequence ID" value="TRZ40702.1"/>
    <property type="molecule type" value="Genomic_DNA"/>
</dbReference>
<accession>A0A553SUN8</accession>
<comment type="similarity">
    <text evidence="1">Belongs to the colicin/pyosin nuclease family.</text>
</comment>
<dbReference type="GO" id="GO:0019835">
    <property type="term" value="P:cytolysis"/>
    <property type="evidence" value="ECO:0007669"/>
    <property type="project" value="InterPro"/>
</dbReference>
<dbReference type="GO" id="GO:0005102">
    <property type="term" value="F:signaling receptor binding"/>
    <property type="evidence" value="ECO:0007669"/>
    <property type="project" value="InterPro"/>
</dbReference>
<keyword evidence="5" id="KW-0378">Hydrolase</keyword>
<proteinExistence type="inferred from homology"/>
<dbReference type="InterPro" id="IPR003060">
    <property type="entry name" value="Pyocin_killer"/>
</dbReference>
<dbReference type="Proteomes" id="UP000319837">
    <property type="component" value="Unassembled WGS sequence"/>
</dbReference>
<reference evidence="9" key="1">
    <citation type="submission" date="2018-10" db="EMBL/GenBank/DDBJ databases">
        <title>FDA dAtabase for Regulatory Grade micrObial Sequences (FDA-ARGOS): Supporting development and validation of Infectious Disease Dx tests.</title>
        <authorList>
            <person name="Minogue T."/>
            <person name="Wolcott M."/>
            <person name="Wasieloski L."/>
            <person name="Aguilar W."/>
            <person name="Moore D."/>
            <person name="Tallon L."/>
            <person name="Sadzewicz L."/>
            <person name="Sengamalay N."/>
            <person name="Ott S."/>
            <person name="Godinez A."/>
            <person name="Nagaraj S."/>
            <person name="Vavikolanu K."/>
            <person name="Vyas G."/>
            <person name="Nadendla S."/>
            <person name="George J."/>
            <person name="Sichtig H."/>
        </authorList>
    </citation>
    <scope>NUCLEOTIDE SEQUENCE [LARGE SCALE GENOMIC DNA]</scope>
    <source>
        <strain evidence="9">FDAARGOS_343</strain>
    </source>
</reference>
<evidence type="ECO:0000256" key="4">
    <source>
        <dbReference type="ARBA" id="ARBA00022759"/>
    </source>
</evidence>
<dbReference type="SUPFAM" id="SSF54060">
    <property type="entry name" value="His-Me finger endonucleases"/>
    <property type="match status" value="1"/>
</dbReference>
<evidence type="ECO:0000313" key="9">
    <source>
        <dbReference type="Proteomes" id="UP000319837"/>
    </source>
</evidence>
<keyword evidence="7" id="KW-0078">Bacteriocin</keyword>
<protein>
    <submittedName>
        <fullName evidence="8">Colicin</fullName>
    </submittedName>
</protein>
<keyword evidence="4" id="KW-0255">Endonuclease</keyword>
<sequence>MYNQASIGVIPKEVRNLLIGKEFNTFDDFRKEFWISVANSSFASEFNPRNVARMAVGNAPIAPKAEHYVKHKSYILHHKQPIDKGGEVYNLDNLMITSPRMHQIILDPAYHFGKKGN</sequence>
<keyword evidence="2" id="KW-0929">Antimicrobial</keyword>
<gene>
    <name evidence="8" type="ORF">CEQ21_03580</name>
</gene>
<dbReference type="GO" id="GO:0016787">
    <property type="term" value="F:hydrolase activity"/>
    <property type="evidence" value="ECO:0007669"/>
    <property type="project" value="UniProtKB-KW"/>
</dbReference>
<dbReference type="GO" id="GO:0031640">
    <property type="term" value="P:killing of cells of another organism"/>
    <property type="evidence" value="ECO:0007669"/>
    <property type="project" value="UniProtKB-KW"/>
</dbReference>
<dbReference type="GO" id="GO:0042742">
    <property type="term" value="P:defense response to bacterium"/>
    <property type="evidence" value="ECO:0007669"/>
    <property type="project" value="UniProtKB-KW"/>
</dbReference>
<evidence type="ECO:0000256" key="1">
    <source>
        <dbReference type="ARBA" id="ARBA00006811"/>
    </source>
</evidence>
<name>A0A553SUN8_NIACI</name>
<dbReference type="PRINTS" id="PR01300">
    <property type="entry name" value="PYOCINKILLER"/>
</dbReference>
<evidence type="ECO:0000256" key="2">
    <source>
        <dbReference type="ARBA" id="ARBA00022529"/>
    </source>
</evidence>
<dbReference type="InterPro" id="IPR044925">
    <property type="entry name" value="His-Me_finger_sf"/>
</dbReference>
<keyword evidence="3" id="KW-0540">Nuclease</keyword>
<dbReference type="GO" id="GO:0004519">
    <property type="term" value="F:endonuclease activity"/>
    <property type="evidence" value="ECO:0007669"/>
    <property type="project" value="UniProtKB-KW"/>
</dbReference>
<dbReference type="Gene3D" id="3.90.540.10">
    <property type="entry name" value="Colicin/pyocin, DNase domain"/>
    <property type="match status" value="1"/>
</dbReference>
<evidence type="ECO:0000256" key="3">
    <source>
        <dbReference type="ARBA" id="ARBA00022722"/>
    </source>
</evidence>
<evidence type="ECO:0000256" key="7">
    <source>
        <dbReference type="ARBA" id="ARBA00023048"/>
    </source>
</evidence>
<evidence type="ECO:0000256" key="5">
    <source>
        <dbReference type="ARBA" id="ARBA00022801"/>
    </source>
</evidence>
<comment type="caution">
    <text evidence="8">The sequence shown here is derived from an EMBL/GenBank/DDBJ whole genome shotgun (WGS) entry which is preliminary data.</text>
</comment>
<evidence type="ECO:0000256" key="6">
    <source>
        <dbReference type="ARBA" id="ARBA00023022"/>
    </source>
</evidence>
<dbReference type="AlphaFoldDB" id="A0A553SUN8"/>
<dbReference type="Pfam" id="PF21431">
    <property type="entry name" value="Col-Pyo_DNase"/>
    <property type="match status" value="1"/>
</dbReference>
<organism evidence="8 9">
    <name type="scientific">Niallia circulans</name>
    <name type="common">Bacillus circulans</name>
    <dbReference type="NCBI Taxonomy" id="1397"/>
    <lineage>
        <taxon>Bacteria</taxon>
        <taxon>Bacillati</taxon>
        <taxon>Bacillota</taxon>
        <taxon>Bacilli</taxon>
        <taxon>Bacillales</taxon>
        <taxon>Bacillaceae</taxon>
        <taxon>Niallia</taxon>
    </lineage>
</organism>